<dbReference type="Proteomes" id="UP000502498">
    <property type="component" value="Chromosome"/>
</dbReference>
<dbReference type="EMBL" id="CP054038">
    <property type="protein sequence ID" value="QKJ19175.1"/>
    <property type="molecule type" value="Genomic_DNA"/>
</dbReference>
<evidence type="ECO:0000313" key="2">
    <source>
        <dbReference type="Proteomes" id="UP000502498"/>
    </source>
</evidence>
<gene>
    <name evidence="1" type="ORF">HQM25_07190</name>
</gene>
<dbReference type="RefSeq" id="WP_172989616.1">
    <property type="nucleotide sequence ID" value="NZ_CP054038.1"/>
</dbReference>
<protein>
    <submittedName>
        <fullName evidence="1">Uncharacterized protein</fullName>
    </submittedName>
</protein>
<evidence type="ECO:0000313" key="1">
    <source>
        <dbReference type="EMBL" id="QKJ19175.1"/>
    </source>
</evidence>
<accession>A0A7D4PLZ3</accession>
<sequence length="98" mass="10979">MTTPDPTPEDNPYVVFFQGNGSTHRLDNDWRKISALLAKGTWTVSEVVHKTGVSRRVVKALLHYGRKAGEVRSVPVTRHVEAASNVTVVQRMHGYRLP</sequence>
<organism evidence="1 2">
    <name type="scientific">Microbacterium hominis</name>
    <dbReference type="NCBI Taxonomy" id="162426"/>
    <lineage>
        <taxon>Bacteria</taxon>
        <taxon>Bacillati</taxon>
        <taxon>Actinomycetota</taxon>
        <taxon>Actinomycetes</taxon>
        <taxon>Micrococcales</taxon>
        <taxon>Microbacteriaceae</taxon>
        <taxon>Microbacterium</taxon>
    </lineage>
</organism>
<name>A0A7D4PLZ3_9MICO</name>
<dbReference type="AlphaFoldDB" id="A0A7D4PLZ3"/>
<proteinExistence type="predicted"/>
<reference evidence="1 2" key="1">
    <citation type="submission" date="2020-05" db="EMBL/GenBank/DDBJ databases">
        <title>Strain PA2F3 complete genome.</title>
        <authorList>
            <person name="Kim Y.-S."/>
            <person name="Kim S.-J."/>
            <person name="Jung H.-k."/>
            <person name="Kim S.-E."/>
            <person name="Kim K.-H."/>
        </authorList>
    </citation>
    <scope>NUCLEOTIDE SEQUENCE [LARGE SCALE GENOMIC DNA]</scope>
    <source>
        <strain evidence="1 2">PA2F3</strain>
    </source>
</reference>